<dbReference type="GO" id="GO:0006412">
    <property type="term" value="P:translation"/>
    <property type="evidence" value="ECO:0007669"/>
    <property type="project" value="InterPro"/>
</dbReference>
<feature type="non-terminal residue" evidence="5">
    <location>
        <position position="1"/>
    </location>
</feature>
<dbReference type="GO" id="GO:0019843">
    <property type="term" value="F:rRNA binding"/>
    <property type="evidence" value="ECO:0007669"/>
    <property type="project" value="InterPro"/>
</dbReference>
<keyword evidence="3" id="KW-0687">Ribonucleoprotein</keyword>
<comment type="caution">
    <text evidence="5">The sequence shown here is derived from an EMBL/GenBank/DDBJ whole genome shotgun (WGS) entry which is preliminary data.</text>
</comment>
<dbReference type="PRINTS" id="PR00062">
    <property type="entry name" value="RIBOSOMALL20"/>
</dbReference>
<evidence type="ECO:0000256" key="4">
    <source>
        <dbReference type="ARBA" id="ARBA00035295"/>
    </source>
</evidence>
<accession>A0A1E5VHQ4</accession>
<proteinExistence type="inferred from homology"/>
<evidence type="ECO:0000256" key="2">
    <source>
        <dbReference type="ARBA" id="ARBA00022980"/>
    </source>
</evidence>
<protein>
    <recommendedName>
        <fullName evidence="4">Large ribosomal subunit protein bL20c</fullName>
    </recommendedName>
</protein>
<gene>
    <name evidence="5" type="ORF">BAE44_0014321</name>
</gene>
<dbReference type="GO" id="GO:0003735">
    <property type="term" value="F:structural constituent of ribosome"/>
    <property type="evidence" value="ECO:0007669"/>
    <property type="project" value="InterPro"/>
</dbReference>
<dbReference type="PANTHER" id="PTHR10986">
    <property type="entry name" value="39S RIBOSOMAL PROTEIN L20"/>
    <property type="match status" value="1"/>
</dbReference>
<comment type="similarity">
    <text evidence="1">Belongs to the bacterial ribosomal protein bL20 family.</text>
</comment>
<keyword evidence="6" id="KW-1185">Reference proteome</keyword>
<dbReference type="InterPro" id="IPR005813">
    <property type="entry name" value="Ribosomal_bL20"/>
</dbReference>
<dbReference type="STRING" id="888268.A0A1E5VHQ4"/>
<dbReference type="AlphaFoldDB" id="A0A1E5VHQ4"/>
<dbReference type="OrthoDB" id="512793at2759"/>
<evidence type="ECO:0000313" key="6">
    <source>
        <dbReference type="Proteomes" id="UP000095767"/>
    </source>
</evidence>
<dbReference type="GO" id="GO:0005840">
    <property type="term" value="C:ribosome"/>
    <property type="evidence" value="ECO:0007669"/>
    <property type="project" value="UniProtKB-KW"/>
</dbReference>
<organism evidence="5 6">
    <name type="scientific">Dichanthelium oligosanthes</name>
    <dbReference type="NCBI Taxonomy" id="888268"/>
    <lineage>
        <taxon>Eukaryota</taxon>
        <taxon>Viridiplantae</taxon>
        <taxon>Streptophyta</taxon>
        <taxon>Embryophyta</taxon>
        <taxon>Tracheophyta</taxon>
        <taxon>Spermatophyta</taxon>
        <taxon>Magnoliopsida</taxon>
        <taxon>Liliopsida</taxon>
        <taxon>Poales</taxon>
        <taxon>Poaceae</taxon>
        <taxon>PACMAD clade</taxon>
        <taxon>Panicoideae</taxon>
        <taxon>Panicodae</taxon>
        <taxon>Paniceae</taxon>
        <taxon>Dichantheliinae</taxon>
        <taxon>Dichanthelium</taxon>
    </lineage>
</organism>
<dbReference type="InterPro" id="IPR035566">
    <property type="entry name" value="Ribosomal_protein_bL20_C"/>
</dbReference>
<sequence length="65" mass="7572">LSTIARRDFVSSHQDRGRQKRDFHRSWITRINATTRVHNIFESYSKLIHNMYKPSGATATSSHCP</sequence>
<dbReference type="GO" id="GO:1990904">
    <property type="term" value="C:ribonucleoprotein complex"/>
    <property type="evidence" value="ECO:0007669"/>
    <property type="project" value="UniProtKB-KW"/>
</dbReference>
<evidence type="ECO:0000256" key="1">
    <source>
        <dbReference type="ARBA" id="ARBA00007698"/>
    </source>
</evidence>
<evidence type="ECO:0000256" key="3">
    <source>
        <dbReference type="ARBA" id="ARBA00023274"/>
    </source>
</evidence>
<dbReference type="Proteomes" id="UP000095767">
    <property type="component" value="Unassembled WGS sequence"/>
</dbReference>
<dbReference type="EMBL" id="LWDX02039157">
    <property type="protein sequence ID" value="OEL24663.1"/>
    <property type="molecule type" value="Genomic_DNA"/>
</dbReference>
<dbReference type="Gene3D" id="1.10.1900.20">
    <property type="entry name" value="Ribosomal protein L20"/>
    <property type="match status" value="1"/>
</dbReference>
<dbReference type="SUPFAM" id="SSF74731">
    <property type="entry name" value="Ribosomal protein L20"/>
    <property type="match status" value="1"/>
</dbReference>
<evidence type="ECO:0000313" key="5">
    <source>
        <dbReference type="EMBL" id="OEL24663.1"/>
    </source>
</evidence>
<dbReference type="Pfam" id="PF00453">
    <property type="entry name" value="Ribosomal_L20"/>
    <property type="match status" value="1"/>
</dbReference>
<name>A0A1E5VHQ4_9POAL</name>
<keyword evidence="2" id="KW-0689">Ribosomal protein</keyword>
<reference evidence="5 6" key="1">
    <citation type="submission" date="2016-09" db="EMBL/GenBank/DDBJ databases">
        <title>The draft genome of Dichanthelium oligosanthes: A C3 panicoid grass species.</title>
        <authorList>
            <person name="Studer A.J."/>
            <person name="Schnable J.C."/>
            <person name="Brutnell T.P."/>
        </authorList>
    </citation>
    <scope>NUCLEOTIDE SEQUENCE [LARGE SCALE GENOMIC DNA]</scope>
    <source>
        <strain evidence="6">cv. Kellogg 1175</strain>
        <tissue evidence="5">Leaf</tissue>
    </source>
</reference>